<sequence>MGAATLDRIATTDHPVLDVLAGRWSPRAYDAETPIDEAKLASALEAARWAPSAMNLQPWKFIVARRGTAEHAAVSEALLGFNQAWAPAAGVLIVAIAVTHDDAGNEIPTALYDLGQAMAHLSVQAHHDGLVVHQMAGFDPAAVAQHFGLAANERPFTVTALGEFGDLEALPEPLRERETAPRTRRPIAESLAANA</sequence>
<organism evidence="5 6">
    <name type="scientific">Microbacterium marinilacus</name>
    <dbReference type="NCBI Taxonomy" id="415209"/>
    <lineage>
        <taxon>Bacteria</taxon>
        <taxon>Bacillati</taxon>
        <taxon>Actinomycetota</taxon>
        <taxon>Actinomycetes</taxon>
        <taxon>Micrococcales</taxon>
        <taxon>Microbacteriaceae</taxon>
        <taxon>Microbacterium</taxon>
    </lineage>
</organism>
<accession>A0ABP7BL10</accession>
<dbReference type="PANTHER" id="PTHR43673:SF10">
    <property type="entry name" value="NADH DEHYDROGENASE_NAD(P)H NITROREDUCTASE XCC3605-RELATED"/>
    <property type="match status" value="1"/>
</dbReference>
<dbReference type="Pfam" id="PF00881">
    <property type="entry name" value="Nitroreductase"/>
    <property type="match status" value="1"/>
</dbReference>
<dbReference type="Proteomes" id="UP001410795">
    <property type="component" value="Unassembled WGS sequence"/>
</dbReference>
<comment type="similarity">
    <text evidence="1">Belongs to the nitroreductase family.</text>
</comment>
<feature type="region of interest" description="Disordered" evidence="3">
    <location>
        <begin position="173"/>
        <end position="195"/>
    </location>
</feature>
<dbReference type="PANTHER" id="PTHR43673">
    <property type="entry name" value="NAD(P)H NITROREDUCTASE YDGI-RELATED"/>
    <property type="match status" value="1"/>
</dbReference>
<comment type="caution">
    <text evidence="5">The sequence shown here is derived from an EMBL/GenBank/DDBJ whole genome shotgun (WGS) entry which is preliminary data.</text>
</comment>
<gene>
    <name evidence="5" type="ORF">GCM10022202_24960</name>
</gene>
<reference evidence="6" key="1">
    <citation type="journal article" date="2019" name="Int. J. Syst. Evol. Microbiol.">
        <title>The Global Catalogue of Microorganisms (GCM) 10K type strain sequencing project: providing services to taxonomists for standard genome sequencing and annotation.</title>
        <authorList>
            <consortium name="The Broad Institute Genomics Platform"/>
            <consortium name="The Broad Institute Genome Sequencing Center for Infectious Disease"/>
            <person name="Wu L."/>
            <person name="Ma J."/>
        </authorList>
    </citation>
    <scope>NUCLEOTIDE SEQUENCE [LARGE SCALE GENOMIC DNA]</scope>
    <source>
        <strain evidence="6">JCM 16546</strain>
    </source>
</reference>
<evidence type="ECO:0000256" key="3">
    <source>
        <dbReference type="SAM" id="MobiDB-lite"/>
    </source>
</evidence>
<dbReference type="SUPFAM" id="SSF55469">
    <property type="entry name" value="FMN-dependent nitroreductase-like"/>
    <property type="match status" value="1"/>
</dbReference>
<evidence type="ECO:0000313" key="5">
    <source>
        <dbReference type="EMBL" id="GAA3662425.1"/>
    </source>
</evidence>
<dbReference type="InterPro" id="IPR029479">
    <property type="entry name" value="Nitroreductase"/>
</dbReference>
<dbReference type="CDD" id="cd02138">
    <property type="entry name" value="TdsD-like"/>
    <property type="match status" value="1"/>
</dbReference>
<proteinExistence type="inferred from homology"/>
<evidence type="ECO:0000259" key="4">
    <source>
        <dbReference type="Pfam" id="PF00881"/>
    </source>
</evidence>
<protein>
    <submittedName>
        <fullName evidence="5">Nitroreductase family protein</fullName>
    </submittedName>
</protein>
<keyword evidence="6" id="KW-1185">Reference proteome</keyword>
<feature type="domain" description="Nitroreductase" evidence="4">
    <location>
        <begin position="21"/>
        <end position="162"/>
    </location>
</feature>
<evidence type="ECO:0000256" key="2">
    <source>
        <dbReference type="ARBA" id="ARBA00023002"/>
    </source>
</evidence>
<evidence type="ECO:0000256" key="1">
    <source>
        <dbReference type="ARBA" id="ARBA00007118"/>
    </source>
</evidence>
<evidence type="ECO:0000313" key="6">
    <source>
        <dbReference type="Proteomes" id="UP001410795"/>
    </source>
</evidence>
<keyword evidence="2" id="KW-0560">Oxidoreductase</keyword>
<dbReference type="RefSeq" id="WP_221859324.1">
    <property type="nucleotide sequence ID" value="NZ_BAAAYV010000012.1"/>
</dbReference>
<name>A0ABP7BL10_9MICO</name>
<dbReference type="InterPro" id="IPR000415">
    <property type="entry name" value="Nitroreductase-like"/>
</dbReference>
<dbReference type="Gene3D" id="3.40.109.10">
    <property type="entry name" value="NADH Oxidase"/>
    <property type="match status" value="1"/>
</dbReference>
<dbReference type="EMBL" id="BAAAYV010000012">
    <property type="protein sequence ID" value="GAA3662425.1"/>
    <property type="molecule type" value="Genomic_DNA"/>
</dbReference>